<evidence type="ECO:0000313" key="1">
    <source>
        <dbReference type="EMBL" id="VED66555.1"/>
    </source>
</evidence>
<dbReference type="KEGG" id="svf:NCTC3166_00341"/>
<accession>A0A447Z2J5</accession>
<gene>
    <name evidence="1" type="ORF">NCTC3166_00341</name>
</gene>
<protein>
    <submittedName>
        <fullName evidence="1">Uncharacterized protein</fullName>
    </submittedName>
</protein>
<dbReference type="EMBL" id="LR134266">
    <property type="protein sequence ID" value="VED66555.1"/>
    <property type="molecule type" value="Genomic_DNA"/>
</dbReference>
<sequence length="66" mass="7243">MKKINVWCIVLVALFLVLGLAKVVATSSQEESKKDPDMARLEKIPAHSLSLIRPSDLAGVLLLEDQ</sequence>
<proteinExistence type="predicted"/>
<name>A0A447Z2J5_9STRE</name>
<organism evidence="1 2">
    <name type="scientific">Streptococcus viridans</name>
    <dbReference type="NCBI Taxonomy" id="78535"/>
    <lineage>
        <taxon>Bacteria</taxon>
        <taxon>Bacillati</taxon>
        <taxon>Bacillota</taxon>
        <taxon>Bacilli</taxon>
        <taxon>Lactobacillales</taxon>
        <taxon>Streptococcaceae</taxon>
        <taxon>Streptococcus</taxon>
    </lineage>
</organism>
<dbReference type="RefSeq" id="WP_126403750.1">
    <property type="nucleotide sequence ID" value="NZ_LR134266.1"/>
</dbReference>
<dbReference type="AlphaFoldDB" id="A0A447Z2J5"/>
<dbReference type="Proteomes" id="UP000270025">
    <property type="component" value="Chromosome"/>
</dbReference>
<reference evidence="1 2" key="1">
    <citation type="submission" date="2018-12" db="EMBL/GenBank/DDBJ databases">
        <authorList>
            <consortium name="Pathogen Informatics"/>
        </authorList>
    </citation>
    <scope>NUCLEOTIDE SEQUENCE [LARGE SCALE GENOMIC DNA]</scope>
    <source>
        <strain evidence="1 2">NCTC3166</strain>
    </source>
</reference>
<keyword evidence="2" id="KW-1185">Reference proteome</keyword>
<evidence type="ECO:0000313" key="2">
    <source>
        <dbReference type="Proteomes" id="UP000270025"/>
    </source>
</evidence>